<dbReference type="Gene3D" id="2.40.30.10">
    <property type="entry name" value="Translation factors"/>
    <property type="match status" value="1"/>
</dbReference>
<keyword evidence="6" id="KW-0479">Metal-binding</keyword>
<evidence type="ECO:0000256" key="7">
    <source>
        <dbReference type="ARBA" id="ARBA00022827"/>
    </source>
</evidence>
<dbReference type="SUPFAM" id="SSF63380">
    <property type="entry name" value="Riboflavin synthase domain-like"/>
    <property type="match status" value="1"/>
</dbReference>
<comment type="cofactor">
    <cofactor evidence="1">
        <name>FAD</name>
        <dbReference type="ChEBI" id="CHEBI:57692"/>
    </cofactor>
</comment>
<feature type="transmembrane region" description="Helical" evidence="14">
    <location>
        <begin position="192"/>
        <end position="210"/>
    </location>
</feature>
<dbReference type="PROSITE" id="PS51384">
    <property type="entry name" value="FAD_FR"/>
    <property type="match status" value="1"/>
</dbReference>
<keyword evidence="9" id="KW-0560">Oxidoreductase</keyword>
<sequence length="479" mass="51933">MDSTTASYRSAAAAQLPSAGTAAPRHHVPGRRARLDAAIRVAAGSTLWLSLLVVTYWWVVGRGIQAMDDWESGLTSAGRLTGLLASDLLLAQVLLIARIPVIEHAFGQDRVLRIHRIVGFTSLNLMLSHLALITWGYAAGRVTALPSTFWDLTTNYPGVLLALAGTACLVLTVVTSVRAARRRLRYESWHLLHLYAYLGVGLALPHQLWTGQEFISSPAATAYWWTVWGVTAAAVLVWRVGLPLVHSARHRLRVASVADEGNGVVSVYLTGRRLDRLGAEAGQFFTWRFLNRAGWTRGNPYSLSAAPSGQSLRISVKALGDNSQSLRGLRPGTAVLVEGPYGRLSARARTGRKVVLIGAGVGITPLRALAEGLEYGPGEAILLQRYTGTPLFDRELRMLADTRGLLVGVLPGHRRAPGSWLGPGADHLDDVAALRTWIPDIADRDVYVCGPDPWTESVERAARAAGVPADRIHLENFSW</sequence>
<feature type="transmembrane region" description="Helical" evidence="14">
    <location>
        <begin position="37"/>
        <end position="59"/>
    </location>
</feature>
<dbReference type="RefSeq" id="WP_344849914.1">
    <property type="nucleotide sequence ID" value="NZ_BAABAA010000020.1"/>
</dbReference>
<gene>
    <name evidence="16" type="ORF">GCM10022235_81480</name>
</gene>
<evidence type="ECO:0000256" key="14">
    <source>
        <dbReference type="SAM" id="Phobius"/>
    </source>
</evidence>
<feature type="transmembrane region" description="Helical" evidence="14">
    <location>
        <begin position="117"/>
        <end position="138"/>
    </location>
</feature>
<keyword evidence="3" id="KW-0285">Flavoprotein</keyword>
<dbReference type="Pfam" id="PF01794">
    <property type="entry name" value="Ferric_reduct"/>
    <property type="match status" value="1"/>
</dbReference>
<evidence type="ECO:0000313" key="16">
    <source>
        <dbReference type="EMBL" id="GAA3597463.1"/>
    </source>
</evidence>
<evidence type="ECO:0000256" key="11">
    <source>
        <dbReference type="ARBA" id="ARBA00023014"/>
    </source>
</evidence>
<feature type="transmembrane region" description="Helical" evidence="14">
    <location>
        <begin position="158"/>
        <end position="180"/>
    </location>
</feature>
<organism evidence="16 17">
    <name type="scientific">Kribbella ginsengisoli</name>
    <dbReference type="NCBI Taxonomy" id="363865"/>
    <lineage>
        <taxon>Bacteria</taxon>
        <taxon>Bacillati</taxon>
        <taxon>Actinomycetota</taxon>
        <taxon>Actinomycetes</taxon>
        <taxon>Propionibacteriales</taxon>
        <taxon>Kribbellaceae</taxon>
        <taxon>Kribbella</taxon>
    </lineage>
</organism>
<evidence type="ECO:0000256" key="8">
    <source>
        <dbReference type="ARBA" id="ARBA00022989"/>
    </source>
</evidence>
<reference evidence="17" key="1">
    <citation type="journal article" date="2019" name="Int. J. Syst. Evol. Microbiol.">
        <title>The Global Catalogue of Microorganisms (GCM) 10K type strain sequencing project: providing services to taxonomists for standard genome sequencing and annotation.</title>
        <authorList>
            <consortium name="The Broad Institute Genomics Platform"/>
            <consortium name="The Broad Institute Genome Sequencing Center for Infectious Disease"/>
            <person name="Wu L."/>
            <person name="Ma J."/>
        </authorList>
    </citation>
    <scope>NUCLEOTIDE SEQUENCE [LARGE SCALE GENOMIC DNA]</scope>
    <source>
        <strain evidence="17">JCM 16928</strain>
    </source>
</reference>
<keyword evidence="17" id="KW-1185">Reference proteome</keyword>
<evidence type="ECO:0000313" key="17">
    <source>
        <dbReference type="Proteomes" id="UP001501222"/>
    </source>
</evidence>
<dbReference type="Proteomes" id="UP001501222">
    <property type="component" value="Unassembled WGS sequence"/>
</dbReference>
<evidence type="ECO:0000256" key="10">
    <source>
        <dbReference type="ARBA" id="ARBA00023004"/>
    </source>
</evidence>
<comment type="caution">
    <text evidence="16">The sequence shown here is derived from an EMBL/GenBank/DDBJ whole genome shotgun (WGS) entry which is preliminary data.</text>
</comment>
<evidence type="ECO:0000256" key="2">
    <source>
        <dbReference type="ARBA" id="ARBA00004141"/>
    </source>
</evidence>
<keyword evidence="5" id="KW-0001">2Fe-2S</keyword>
<keyword evidence="11" id="KW-0411">Iron-sulfur</keyword>
<dbReference type="InterPro" id="IPR013130">
    <property type="entry name" value="Fe3_Rdtase_TM_dom"/>
</dbReference>
<keyword evidence="10" id="KW-0408">Iron</keyword>
<keyword evidence="7" id="KW-0274">FAD</keyword>
<evidence type="ECO:0000256" key="12">
    <source>
        <dbReference type="ARBA" id="ARBA00023136"/>
    </source>
</evidence>
<dbReference type="Gene3D" id="3.40.50.80">
    <property type="entry name" value="Nucleotide-binding domain of ferredoxin-NADP reductase (FNR) module"/>
    <property type="match status" value="1"/>
</dbReference>
<keyword evidence="12 14" id="KW-0472">Membrane</keyword>
<feature type="transmembrane region" description="Helical" evidence="14">
    <location>
        <begin position="79"/>
        <end position="97"/>
    </location>
</feature>
<dbReference type="PANTHER" id="PTHR47354">
    <property type="entry name" value="NADH OXIDOREDUCTASE HCR"/>
    <property type="match status" value="1"/>
</dbReference>
<dbReference type="InterPro" id="IPR039261">
    <property type="entry name" value="FNR_nucleotide-bd"/>
</dbReference>
<evidence type="ECO:0000256" key="6">
    <source>
        <dbReference type="ARBA" id="ARBA00022723"/>
    </source>
</evidence>
<keyword evidence="4 14" id="KW-0812">Transmembrane</keyword>
<dbReference type="InterPro" id="IPR017938">
    <property type="entry name" value="Riboflavin_synthase-like_b-brl"/>
</dbReference>
<protein>
    <submittedName>
        <fullName evidence="16">Ferric reductase-like transmembrane domain-containing protein</fullName>
    </submittedName>
</protein>
<feature type="region of interest" description="Disordered" evidence="13">
    <location>
        <begin position="1"/>
        <end position="27"/>
    </location>
</feature>
<evidence type="ECO:0000256" key="13">
    <source>
        <dbReference type="SAM" id="MobiDB-lite"/>
    </source>
</evidence>
<name>A0ABP6Z333_9ACTN</name>
<proteinExistence type="predicted"/>
<evidence type="ECO:0000256" key="9">
    <source>
        <dbReference type="ARBA" id="ARBA00023002"/>
    </source>
</evidence>
<comment type="subcellular location">
    <subcellularLocation>
        <location evidence="2">Membrane</location>
        <topology evidence="2">Multi-pass membrane protein</topology>
    </subcellularLocation>
</comment>
<dbReference type="InterPro" id="IPR050415">
    <property type="entry name" value="MRET"/>
</dbReference>
<evidence type="ECO:0000256" key="3">
    <source>
        <dbReference type="ARBA" id="ARBA00022630"/>
    </source>
</evidence>
<feature type="transmembrane region" description="Helical" evidence="14">
    <location>
        <begin position="222"/>
        <end position="242"/>
    </location>
</feature>
<dbReference type="PANTHER" id="PTHR47354:SF8">
    <property type="entry name" value="1,2-PHENYLACETYL-COA EPOXIDASE, SUBUNIT E"/>
    <property type="match status" value="1"/>
</dbReference>
<feature type="domain" description="FAD-binding FR-type" evidence="15">
    <location>
        <begin position="247"/>
        <end position="347"/>
    </location>
</feature>
<accession>A0ABP6Z333</accession>
<evidence type="ECO:0000256" key="5">
    <source>
        <dbReference type="ARBA" id="ARBA00022714"/>
    </source>
</evidence>
<evidence type="ECO:0000256" key="1">
    <source>
        <dbReference type="ARBA" id="ARBA00001974"/>
    </source>
</evidence>
<feature type="compositionally biased region" description="Low complexity" evidence="13">
    <location>
        <begin position="1"/>
        <end position="14"/>
    </location>
</feature>
<dbReference type="SUPFAM" id="SSF52343">
    <property type="entry name" value="Ferredoxin reductase-like, C-terminal NADP-linked domain"/>
    <property type="match status" value="1"/>
</dbReference>
<keyword evidence="8 14" id="KW-1133">Transmembrane helix</keyword>
<dbReference type="EMBL" id="BAABAA010000020">
    <property type="protein sequence ID" value="GAA3597463.1"/>
    <property type="molecule type" value="Genomic_DNA"/>
</dbReference>
<evidence type="ECO:0000259" key="15">
    <source>
        <dbReference type="PROSITE" id="PS51384"/>
    </source>
</evidence>
<dbReference type="InterPro" id="IPR017927">
    <property type="entry name" value="FAD-bd_FR_type"/>
</dbReference>
<evidence type="ECO:0000256" key="4">
    <source>
        <dbReference type="ARBA" id="ARBA00022692"/>
    </source>
</evidence>
<dbReference type="PRINTS" id="PR00410">
    <property type="entry name" value="PHEHYDRXLASE"/>
</dbReference>